<comment type="caution">
    <text evidence="1">The sequence shown here is derived from an EMBL/GenBank/DDBJ whole genome shotgun (WGS) entry which is preliminary data.</text>
</comment>
<evidence type="ECO:0000313" key="2">
    <source>
        <dbReference type="Proteomes" id="UP000662703"/>
    </source>
</evidence>
<keyword evidence="2" id="KW-1185">Reference proteome</keyword>
<evidence type="ECO:0008006" key="3">
    <source>
        <dbReference type="Google" id="ProtNLM"/>
    </source>
</evidence>
<organism evidence="1 2">
    <name type="scientific">Alloalcanivorax profundimaris</name>
    <dbReference type="NCBI Taxonomy" id="2735259"/>
    <lineage>
        <taxon>Bacteria</taxon>
        <taxon>Pseudomonadati</taxon>
        <taxon>Pseudomonadota</taxon>
        <taxon>Gammaproteobacteria</taxon>
        <taxon>Oceanospirillales</taxon>
        <taxon>Alcanivoracaceae</taxon>
        <taxon>Alloalcanivorax</taxon>
    </lineage>
</organism>
<accession>A0ABS0AQP1</accession>
<protein>
    <recommendedName>
        <fullName evidence="3">PBP domain-containing protein</fullName>
    </recommendedName>
</protein>
<reference evidence="1 2" key="1">
    <citation type="submission" date="2012-09" db="EMBL/GenBank/DDBJ databases">
        <title>Genome Sequence of alkane-degrading Bacterium Alcanivorax sp. 521-1.</title>
        <authorList>
            <person name="Lai Q."/>
            <person name="Shao Z."/>
        </authorList>
    </citation>
    <scope>NUCLEOTIDE SEQUENCE [LARGE SCALE GENOMIC DNA]</scope>
    <source>
        <strain evidence="1 2">521-1</strain>
    </source>
</reference>
<gene>
    <name evidence="1" type="ORF">Y5W_01251</name>
</gene>
<proteinExistence type="predicted"/>
<evidence type="ECO:0000313" key="1">
    <source>
        <dbReference type="EMBL" id="MBF5055957.1"/>
    </source>
</evidence>
<dbReference type="EMBL" id="ARXX01000014">
    <property type="protein sequence ID" value="MBF5055957.1"/>
    <property type="molecule type" value="Genomic_DNA"/>
</dbReference>
<sequence length="149" mass="15135">MLTEPWSIGYAGYAGIDAENQGGNTLGYAKIDNNDPASGGSISVGTGDILIDTVLGNPGANGLPTTQSLASAGGTEAECLAVVEPAIQLTQTYPIVAFTNLLTYTENNPSATAVEDLFEEVTSGSSSLPAGYARINSTDVGNIISSCIN</sequence>
<name>A0ABS0AQP1_9GAMM</name>
<dbReference type="Proteomes" id="UP000662703">
    <property type="component" value="Unassembled WGS sequence"/>
</dbReference>